<comment type="caution">
    <text evidence="1">The sequence shown here is derived from an EMBL/GenBank/DDBJ whole genome shotgun (WGS) entry which is preliminary data.</text>
</comment>
<protein>
    <submittedName>
        <fullName evidence="1">Uncharacterized protein</fullName>
    </submittedName>
</protein>
<proteinExistence type="predicted"/>
<accession>A0A917PJF0</accession>
<dbReference type="EMBL" id="BMPO01000001">
    <property type="protein sequence ID" value="GGJ81070.1"/>
    <property type="molecule type" value="Genomic_DNA"/>
</dbReference>
<dbReference type="Proteomes" id="UP000635983">
    <property type="component" value="Unassembled WGS sequence"/>
</dbReference>
<gene>
    <name evidence="1" type="ORF">GCM10009304_03670</name>
</gene>
<evidence type="ECO:0000313" key="1">
    <source>
        <dbReference type="EMBL" id="GGJ81070.1"/>
    </source>
</evidence>
<reference evidence="1" key="1">
    <citation type="journal article" date="2014" name="Int. J. Syst. Evol. Microbiol.">
        <title>Complete genome sequence of Corynebacterium casei LMG S-19264T (=DSM 44701T), isolated from a smear-ripened cheese.</title>
        <authorList>
            <consortium name="US DOE Joint Genome Institute (JGI-PGF)"/>
            <person name="Walter F."/>
            <person name="Albersmeier A."/>
            <person name="Kalinowski J."/>
            <person name="Ruckert C."/>
        </authorList>
    </citation>
    <scope>NUCLEOTIDE SEQUENCE</scope>
    <source>
        <strain evidence="1">JCM 30078</strain>
    </source>
</reference>
<dbReference type="AlphaFoldDB" id="A0A917PJF0"/>
<reference evidence="1" key="2">
    <citation type="submission" date="2020-09" db="EMBL/GenBank/DDBJ databases">
        <authorList>
            <person name="Sun Q."/>
            <person name="Ohkuma M."/>
        </authorList>
    </citation>
    <scope>NUCLEOTIDE SEQUENCE</scope>
    <source>
        <strain evidence="1">JCM 30078</strain>
    </source>
</reference>
<organism evidence="1 2">
    <name type="scientific">Pseudomonas matsuisoli</name>
    <dbReference type="NCBI Taxonomy" id="1515666"/>
    <lineage>
        <taxon>Bacteria</taxon>
        <taxon>Pseudomonadati</taxon>
        <taxon>Pseudomonadota</taxon>
        <taxon>Gammaproteobacteria</taxon>
        <taxon>Pseudomonadales</taxon>
        <taxon>Pseudomonadaceae</taxon>
        <taxon>Pseudomonas</taxon>
    </lineage>
</organism>
<sequence>MADDYSIGGRFFLGGEKVLTGAHDGAVLTEAGWNGLALYGGGWQAYSGGRVE</sequence>
<name>A0A917PJF0_9PSED</name>
<keyword evidence="2" id="KW-1185">Reference proteome</keyword>
<evidence type="ECO:0000313" key="2">
    <source>
        <dbReference type="Proteomes" id="UP000635983"/>
    </source>
</evidence>